<reference evidence="9" key="1">
    <citation type="submission" date="2025-08" db="UniProtKB">
        <authorList>
            <consortium name="Ensembl"/>
        </authorList>
    </citation>
    <scope>IDENTIFICATION</scope>
</reference>
<evidence type="ECO:0000256" key="4">
    <source>
        <dbReference type="ARBA" id="ARBA00022676"/>
    </source>
</evidence>
<dbReference type="InterPro" id="IPR005076">
    <property type="entry name" value="Glyco_trans_6"/>
</dbReference>
<feature type="binding site" evidence="7">
    <location>
        <position position="116"/>
    </location>
    <ligand>
        <name>an alpha-L-fucosyl-(1-&gt;2)-beta-D-galactosyl derivative</name>
        <dbReference type="ChEBI" id="CHEBI:140327"/>
    </ligand>
</feature>
<evidence type="ECO:0000256" key="7">
    <source>
        <dbReference type="PIRSR" id="PIRSR605076-2"/>
    </source>
</evidence>
<feature type="active site" description="Nucleophile" evidence="6">
    <location>
        <position position="170"/>
    </location>
</feature>
<dbReference type="Proteomes" id="UP000694383">
    <property type="component" value="Unplaced"/>
</dbReference>
<evidence type="ECO:0000313" key="10">
    <source>
        <dbReference type="Proteomes" id="UP000694383"/>
    </source>
</evidence>
<organism evidence="9 10">
    <name type="scientific">Oryzias sinensis</name>
    <name type="common">Chinese medaka</name>
    <dbReference type="NCBI Taxonomy" id="183150"/>
    <lineage>
        <taxon>Eukaryota</taxon>
        <taxon>Metazoa</taxon>
        <taxon>Chordata</taxon>
        <taxon>Craniata</taxon>
        <taxon>Vertebrata</taxon>
        <taxon>Euteleostomi</taxon>
        <taxon>Actinopterygii</taxon>
        <taxon>Neopterygii</taxon>
        <taxon>Teleostei</taxon>
        <taxon>Neoteleostei</taxon>
        <taxon>Acanthomorphata</taxon>
        <taxon>Ovalentaria</taxon>
        <taxon>Atherinomorphae</taxon>
        <taxon>Beloniformes</taxon>
        <taxon>Adrianichthyidae</taxon>
        <taxon>Oryziinae</taxon>
        <taxon>Oryzias</taxon>
    </lineage>
</organism>
<dbReference type="InterPro" id="IPR029044">
    <property type="entry name" value="Nucleotide-diphossugar_trans"/>
</dbReference>
<evidence type="ECO:0000256" key="6">
    <source>
        <dbReference type="PIRSR" id="PIRSR605076-1"/>
    </source>
</evidence>
<accession>A0A8C7YJE3</accession>
<protein>
    <submittedName>
        <fullName evidence="9">Uncharacterized protein</fullName>
    </submittedName>
</protein>
<dbReference type="GO" id="GO:0016020">
    <property type="term" value="C:membrane"/>
    <property type="evidence" value="ECO:0007669"/>
    <property type="project" value="UniProtKB-SubCell"/>
</dbReference>
<dbReference type="GeneTree" id="ENSGT00950000182858"/>
<sequence>VLWSTGVLLYVLFIITEVKTRTSWNAPIVWELTLHPDLYDRRHQEAKTTVALTVFPVGRFVCSHLHIFASPFNTFRHQTSGCVSANCQNLRGASALGESVAVLHVYYCKLPKTQFTYDRNPKAYMTEGDYYYYAAVFGGSCDKVKALVDYCYLSTMEDKLNNVEALWHDESHFNKFFRLNRPIIISRLLWAPKQYTKLRT</sequence>
<evidence type="ECO:0000313" key="9">
    <source>
        <dbReference type="Ensembl" id="ENSOSIP00000028070.1"/>
    </source>
</evidence>
<comment type="subcellular location">
    <subcellularLocation>
        <location evidence="2">Membrane</location>
        <topology evidence="2">Single-pass type II membrane protein</topology>
    </subcellularLocation>
</comment>
<dbReference type="PANTHER" id="PTHR10462">
    <property type="entry name" value="GLYCOSYLTRANSFERASE-RELATED"/>
    <property type="match status" value="1"/>
</dbReference>
<dbReference type="GO" id="GO:0005975">
    <property type="term" value="P:carbohydrate metabolic process"/>
    <property type="evidence" value="ECO:0007669"/>
    <property type="project" value="InterPro"/>
</dbReference>
<evidence type="ECO:0000256" key="8">
    <source>
        <dbReference type="SAM" id="SignalP"/>
    </source>
</evidence>
<dbReference type="Gene3D" id="3.90.550.10">
    <property type="entry name" value="Spore Coat Polysaccharide Biosynthesis Protein SpsA, Chain A"/>
    <property type="match status" value="2"/>
</dbReference>
<comment type="cofactor">
    <cofactor evidence="1">
        <name>Mn(2+)</name>
        <dbReference type="ChEBI" id="CHEBI:29035"/>
    </cofactor>
</comment>
<dbReference type="GO" id="GO:0016758">
    <property type="term" value="F:hexosyltransferase activity"/>
    <property type="evidence" value="ECO:0007669"/>
    <property type="project" value="InterPro"/>
</dbReference>
<evidence type="ECO:0000256" key="2">
    <source>
        <dbReference type="ARBA" id="ARBA00004606"/>
    </source>
</evidence>
<feature type="chain" id="PRO_5034194837" evidence="8">
    <location>
        <begin position="21"/>
        <end position="200"/>
    </location>
</feature>
<keyword evidence="8" id="KW-0732">Signal</keyword>
<proteinExistence type="inferred from homology"/>
<evidence type="ECO:0000256" key="1">
    <source>
        <dbReference type="ARBA" id="ARBA00001936"/>
    </source>
</evidence>
<feature type="binding site" evidence="7">
    <location>
        <position position="104"/>
    </location>
    <ligand>
        <name>an alpha-L-fucosyl-(1-&gt;2)-beta-D-galactosyl derivative</name>
        <dbReference type="ChEBI" id="CHEBI:140327"/>
    </ligand>
</feature>
<dbReference type="SUPFAM" id="SSF53448">
    <property type="entry name" value="Nucleotide-diphospho-sugar transferases"/>
    <property type="match status" value="1"/>
</dbReference>
<keyword evidence="4" id="KW-0328">Glycosyltransferase</keyword>
<comment type="similarity">
    <text evidence="3">Belongs to the glycosyltransferase 6 family.</text>
</comment>
<keyword evidence="10" id="KW-1185">Reference proteome</keyword>
<feature type="signal peptide" evidence="8">
    <location>
        <begin position="1"/>
        <end position="20"/>
    </location>
</feature>
<reference evidence="9" key="2">
    <citation type="submission" date="2025-09" db="UniProtKB">
        <authorList>
            <consortium name="Ensembl"/>
        </authorList>
    </citation>
    <scope>IDENTIFICATION</scope>
</reference>
<name>A0A8C7YJE3_9TELE</name>
<dbReference type="Pfam" id="PF03414">
    <property type="entry name" value="Glyco_transf_6"/>
    <property type="match status" value="2"/>
</dbReference>
<keyword evidence="5" id="KW-0808">Transferase</keyword>
<dbReference type="GO" id="GO:0005794">
    <property type="term" value="C:Golgi apparatus"/>
    <property type="evidence" value="ECO:0007669"/>
    <property type="project" value="TreeGrafter"/>
</dbReference>
<evidence type="ECO:0000256" key="5">
    <source>
        <dbReference type="ARBA" id="ARBA00022679"/>
    </source>
</evidence>
<evidence type="ECO:0000256" key="3">
    <source>
        <dbReference type="ARBA" id="ARBA00010413"/>
    </source>
</evidence>
<dbReference type="AlphaFoldDB" id="A0A8C7YJE3"/>
<dbReference type="Ensembl" id="ENSOSIT00000029592.1">
    <property type="protein sequence ID" value="ENSOSIP00000028070.1"/>
    <property type="gene ID" value="ENSOSIG00000014645.1"/>
</dbReference>
<dbReference type="PANTHER" id="PTHR10462:SF33">
    <property type="entry name" value="ALPHA-1,3-GALACTOSYLTRANSFERASE 2"/>
    <property type="match status" value="1"/>
</dbReference>
<dbReference type="GO" id="GO:0031982">
    <property type="term" value="C:vesicle"/>
    <property type="evidence" value="ECO:0007669"/>
    <property type="project" value="TreeGrafter"/>
</dbReference>
<feature type="binding site" evidence="7">
    <location>
        <position position="170"/>
    </location>
    <ligand>
        <name>an alpha-L-fucosyl-(1-&gt;2)-beta-D-galactosyl derivative</name>
        <dbReference type="ChEBI" id="CHEBI:140327"/>
    </ligand>
</feature>